<reference evidence="6 7" key="1">
    <citation type="journal article" date="2015" name="Genome Announc.">
        <title>Expanding the biotechnology potential of lactobacilli through comparative genomics of 213 strains and associated genera.</title>
        <authorList>
            <person name="Sun Z."/>
            <person name="Harris H.M."/>
            <person name="McCann A."/>
            <person name="Guo C."/>
            <person name="Argimon S."/>
            <person name="Zhang W."/>
            <person name="Yang X."/>
            <person name="Jeffery I.B."/>
            <person name="Cooney J.C."/>
            <person name="Kagawa T.F."/>
            <person name="Liu W."/>
            <person name="Song Y."/>
            <person name="Salvetti E."/>
            <person name="Wrobel A."/>
            <person name="Rasinkangas P."/>
            <person name="Parkhill J."/>
            <person name="Rea M.C."/>
            <person name="O'Sullivan O."/>
            <person name="Ritari J."/>
            <person name="Douillard F.P."/>
            <person name="Paul Ross R."/>
            <person name="Yang R."/>
            <person name="Briner A.E."/>
            <person name="Felis G.E."/>
            <person name="de Vos W.M."/>
            <person name="Barrangou R."/>
            <person name="Klaenhammer T.R."/>
            <person name="Caufield P.W."/>
            <person name="Cui Y."/>
            <person name="Zhang H."/>
            <person name="O'Toole P.W."/>
        </authorList>
    </citation>
    <scope>NUCLEOTIDE SEQUENCE [LARGE SCALE GENOMIC DNA]</scope>
    <source>
        <strain evidence="6 7">DSM 16045</strain>
    </source>
</reference>
<dbReference type="Gene3D" id="3.40.190.10">
    <property type="entry name" value="Periplasmic binding protein-like II"/>
    <property type="match status" value="2"/>
</dbReference>
<comment type="caution">
    <text evidence="6">The sequence shown here is derived from an EMBL/GenBank/DDBJ whole genome shotgun (WGS) entry which is preliminary data.</text>
</comment>
<dbReference type="Gene3D" id="1.10.10.10">
    <property type="entry name" value="Winged helix-like DNA-binding domain superfamily/Winged helix DNA-binding domain"/>
    <property type="match status" value="1"/>
</dbReference>
<keyword evidence="4" id="KW-0804">Transcription</keyword>
<organism evidence="6 7">
    <name type="scientific">Limosilactobacillus gastricus DSM 16045</name>
    <dbReference type="NCBI Taxonomy" id="1423749"/>
    <lineage>
        <taxon>Bacteria</taxon>
        <taxon>Bacillati</taxon>
        <taxon>Bacillota</taxon>
        <taxon>Bacilli</taxon>
        <taxon>Lactobacillales</taxon>
        <taxon>Lactobacillaceae</taxon>
        <taxon>Limosilactobacillus</taxon>
    </lineage>
</organism>
<dbReference type="Pfam" id="PF03466">
    <property type="entry name" value="LysR_substrate"/>
    <property type="match status" value="1"/>
</dbReference>
<dbReference type="CDD" id="cd05466">
    <property type="entry name" value="PBP2_LTTR_substrate"/>
    <property type="match status" value="1"/>
</dbReference>
<comment type="similarity">
    <text evidence="1">Belongs to the LysR transcriptional regulatory family.</text>
</comment>
<dbReference type="PANTHER" id="PTHR30346:SF0">
    <property type="entry name" value="HCA OPERON TRANSCRIPTIONAL ACTIVATOR HCAR"/>
    <property type="match status" value="1"/>
</dbReference>
<gene>
    <name evidence="6" type="ORF">FC60_GL001425</name>
</gene>
<dbReference type="Pfam" id="PF00126">
    <property type="entry name" value="HTH_1"/>
    <property type="match status" value="1"/>
</dbReference>
<dbReference type="InterPro" id="IPR036388">
    <property type="entry name" value="WH-like_DNA-bd_sf"/>
</dbReference>
<dbReference type="PRINTS" id="PR00039">
    <property type="entry name" value="HTHLYSR"/>
</dbReference>
<dbReference type="GO" id="GO:0032993">
    <property type="term" value="C:protein-DNA complex"/>
    <property type="evidence" value="ECO:0007669"/>
    <property type="project" value="TreeGrafter"/>
</dbReference>
<keyword evidence="7" id="KW-1185">Reference proteome</keyword>
<feature type="domain" description="HTH lysR-type" evidence="5">
    <location>
        <begin position="1"/>
        <end position="58"/>
    </location>
</feature>
<dbReference type="InterPro" id="IPR036390">
    <property type="entry name" value="WH_DNA-bd_sf"/>
</dbReference>
<evidence type="ECO:0000313" key="6">
    <source>
        <dbReference type="EMBL" id="KRM03129.1"/>
    </source>
</evidence>
<evidence type="ECO:0000256" key="2">
    <source>
        <dbReference type="ARBA" id="ARBA00023015"/>
    </source>
</evidence>
<keyword evidence="3" id="KW-0238">DNA-binding</keyword>
<dbReference type="GO" id="GO:0003677">
    <property type="term" value="F:DNA binding"/>
    <property type="evidence" value="ECO:0007669"/>
    <property type="project" value="UniProtKB-KW"/>
</dbReference>
<dbReference type="EMBL" id="AZFN01000005">
    <property type="protein sequence ID" value="KRM03129.1"/>
    <property type="molecule type" value="Genomic_DNA"/>
</dbReference>
<dbReference type="SUPFAM" id="SSF46785">
    <property type="entry name" value="Winged helix' DNA-binding domain"/>
    <property type="match status" value="1"/>
</dbReference>
<accession>A0A0R1VJ29</accession>
<dbReference type="RefSeq" id="WP_056936900.1">
    <property type="nucleotide sequence ID" value="NZ_AZFN01000005.1"/>
</dbReference>
<dbReference type="FunFam" id="1.10.10.10:FF:000001">
    <property type="entry name" value="LysR family transcriptional regulator"/>
    <property type="match status" value="1"/>
</dbReference>
<dbReference type="SUPFAM" id="SSF53850">
    <property type="entry name" value="Periplasmic binding protein-like II"/>
    <property type="match status" value="1"/>
</dbReference>
<sequence>MNSRQVECTLAVAKTLNFNRAANELYISQPTLSHHIQSLEAEVGFKIFDRSNRKVALTSVGQQFCNALQSLNTDLQTIIERCQNYARQYSDTIRISIFTRTALLELPEVMYAFRQLHPEVFIDPIFDNSEHRLENFLAGQSDIIFSRGDELQDISGVEAHLLYDSRLKLVLRADDPLADQGLITPADLQGRTLLVGGGSPQPLRDLQQKLKAELNLATINSHDHSTTLTYVAAGEAVCLSPDLYEDDDPTFIWKDFAADVNLPCCLFTHDNCSPLVTAFVRLLCQAYQA</sequence>
<proteinExistence type="inferred from homology"/>
<dbReference type="AlphaFoldDB" id="A0A0R1VJ29"/>
<dbReference type="PANTHER" id="PTHR30346">
    <property type="entry name" value="TRANSCRIPTIONAL DUAL REGULATOR HCAR-RELATED"/>
    <property type="match status" value="1"/>
</dbReference>
<keyword evidence="2" id="KW-0805">Transcription regulation</keyword>
<evidence type="ECO:0000256" key="1">
    <source>
        <dbReference type="ARBA" id="ARBA00009437"/>
    </source>
</evidence>
<dbReference type="PATRIC" id="fig|1423749.3.peg.1469"/>
<evidence type="ECO:0000256" key="4">
    <source>
        <dbReference type="ARBA" id="ARBA00023163"/>
    </source>
</evidence>
<name>A0A0R1VJ29_9LACO</name>
<dbReference type="GO" id="GO:0003700">
    <property type="term" value="F:DNA-binding transcription factor activity"/>
    <property type="evidence" value="ECO:0007669"/>
    <property type="project" value="InterPro"/>
</dbReference>
<evidence type="ECO:0000313" key="7">
    <source>
        <dbReference type="Proteomes" id="UP000051739"/>
    </source>
</evidence>
<dbReference type="Proteomes" id="UP000051739">
    <property type="component" value="Unassembled WGS sequence"/>
</dbReference>
<evidence type="ECO:0000259" key="5">
    <source>
        <dbReference type="PROSITE" id="PS50931"/>
    </source>
</evidence>
<evidence type="ECO:0000256" key="3">
    <source>
        <dbReference type="ARBA" id="ARBA00023125"/>
    </source>
</evidence>
<dbReference type="InterPro" id="IPR000847">
    <property type="entry name" value="LysR_HTH_N"/>
</dbReference>
<dbReference type="PROSITE" id="PS50931">
    <property type="entry name" value="HTH_LYSR"/>
    <property type="match status" value="1"/>
</dbReference>
<dbReference type="InterPro" id="IPR005119">
    <property type="entry name" value="LysR_subst-bd"/>
</dbReference>
<protein>
    <recommendedName>
        <fullName evidence="5">HTH lysR-type domain-containing protein</fullName>
    </recommendedName>
</protein>